<dbReference type="SUPFAM" id="SSF49464">
    <property type="entry name" value="Carboxypeptidase regulatory domain-like"/>
    <property type="match status" value="1"/>
</dbReference>
<feature type="chain" id="PRO_5012522344" evidence="8">
    <location>
        <begin position="30"/>
        <end position="1021"/>
    </location>
</feature>
<dbReference type="PROSITE" id="PS52016">
    <property type="entry name" value="TONB_DEPENDENT_REC_3"/>
    <property type="match status" value="1"/>
</dbReference>
<comment type="subcellular location">
    <subcellularLocation>
        <location evidence="1 7">Cell outer membrane</location>
        <topology evidence="1 7">Multi-pass membrane protein</topology>
    </subcellularLocation>
</comment>
<dbReference type="InterPro" id="IPR023996">
    <property type="entry name" value="TonB-dep_OMP_SusC/RagA"/>
</dbReference>
<evidence type="ECO:0000256" key="8">
    <source>
        <dbReference type="SAM" id="SignalP"/>
    </source>
</evidence>
<gene>
    <name evidence="10" type="ORF">SAMN04488109_1971</name>
</gene>
<evidence type="ECO:0000256" key="6">
    <source>
        <dbReference type="ARBA" id="ARBA00023237"/>
    </source>
</evidence>
<dbReference type="NCBIfam" id="TIGR04057">
    <property type="entry name" value="SusC_RagA_signa"/>
    <property type="match status" value="1"/>
</dbReference>
<dbReference type="Pfam" id="PF07715">
    <property type="entry name" value="Plug"/>
    <property type="match status" value="1"/>
</dbReference>
<dbReference type="NCBIfam" id="TIGR04056">
    <property type="entry name" value="OMP_RagA_SusC"/>
    <property type="match status" value="1"/>
</dbReference>
<feature type="signal peptide" evidence="8">
    <location>
        <begin position="1"/>
        <end position="29"/>
    </location>
</feature>
<evidence type="ECO:0000256" key="4">
    <source>
        <dbReference type="ARBA" id="ARBA00022692"/>
    </source>
</evidence>
<keyword evidence="6 7" id="KW-0998">Cell outer membrane</keyword>
<dbReference type="OrthoDB" id="9768177at2"/>
<proteinExistence type="inferred from homology"/>
<dbReference type="Gene3D" id="2.40.170.20">
    <property type="entry name" value="TonB-dependent receptor, beta-barrel domain"/>
    <property type="match status" value="1"/>
</dbReference>
<dbReference type="Gene3D" id="2.170.130.10">
    <property type="entry name" value="TonB-dependent receptor, plug domain"/>
    <property type="match status" value="1"/>
</dbReference>
<name>A0A1M5MVY2_9BACT</name>
<evidence type="ECO:0000313" key="11">
    <source>
        <dbReference type="Proteomes" id="UP000184212"/>
    </source>
</evidence>
<dbReference type="Pfam" id="PF13715">
    <property type="entry name" value="CarbopepD_reg_2"/>
    <property type="match status" value="1"/>
</dbReference>
<dbReference type="Gene3D" id="2.60.40.1120">
    <property type="entry name" value="Carboxypeptidase-like, regulatory domain"/>
    <property type="match status" value="1"/>
</dbReference>
<keyword evidence="4 7" id="KW-0812">Transmembrane</keyword>
<dbReference type="FunFam" id="2.170.130.10:FF:000008">
    <property type="entry name" value="SusC/RagA family TonB-linked outer membrane protein"/>
    <property type="match status" value="1"/>
</dbReference>
<evidence type="ECO:0000256" key="7">
    <source>
        <dbReference type="PROSITE-ProRule" id="PRU01360"/>
    </source>
</evidence>
<organism evidence="10 11">
    <name type="scientific">Chryseolinea serpens</name>
    <dbReference type="NCBI Taxonomy" id="947013"/>
    <lineage>
        <taxon>Bacteria</taxon>
        <taxon>Pseudomonadati</taxon>
        <taxon>Bacteroidota</taxon>
        <taxon>Cytophagia</taxon>
        <taxon>Cytophagales</taxon>
        <taxon>Fulvivirgaceae</taxon>
        <taxon>Chryseolinea</taxon>
    </lineage>
</organism>
<dbReference type="STRING" id="947013.SAMN04488109_1971"/>
<dbReference type="AlphaFoldDB" id="A0A1M5MVY2"/>
<evidence type="ECO:0000313" key="10">
    <source>
        <dbReference type="EMBL" id="SHG81480.1"/>
    </source>
</evidence>
<evidence type="ECO:0000256" key="3">
    <source>
        <dbReference type="ARBA" id="ARBA00022452"/>
    </source>
</evidence>
<sequence length="1021" mass="110388">MRKSFTTTRAFLLLGCMLYLLGSPSFAFAQDGSVKGKVVSDVGEVLPGVNVLIKGSSRGTTTDADGQFVLGNVTPADVLVFSFIGYTTQELTVGNQTTLNITLTTDMETLGEVVVVGYGTQRKIETTGSIASVKSSDLVQTPVSNVVQGLQGRVAGVQITQNSGAPGGNVSVRVRGTNSINGTSEPLYVIDGIQIANSGNITDVSPLSTINPSDIESVEVLKDASATAIYGARGSNGVVLITTKRGKSGTTRVSYEGYYGVQQVRKELDMLNAAQFAQLENDVFKSQVYADPAAEGQGVNWQDLIFRTAPIQNHQLSVNGGTDKTQLALSLNYFNQDGIIINSNFKRYSLRLNLDHKISDRVKVGTSIMGSYNINSGIPTGSQTVGDADVVTGSIVGAALGAPPTLRPYRDDGTLYPFGEQRDGRYREVTNPLGLASVKNQTDIRRVMANIYGEATLVKGLTYRASFNADVQENLNNYYSPLYIIATKDINANSGSAKKDNRNNLVLLHESILTYAKTLADVHSLKFTGVFATQSVQFNQNTINANGFPNDATTNESLQIANTVSTSSLRTKERLDSYMGRVNYGYKDKYFFDITARVDGSSKFGANHKYGFFPAASAAWRINEEAFMQDVDVISDLKLRASFGRTGNAGAIDPYKSLSLQTTSSLTSPGGGDYQFNHAYTKGISPSGIANPDLRWEKSTQLDIGLDVSFLDDRIGFTVDVYKKDTKDLLYEKTLPLSSGYPSIITNLGGIQNKGVELAVNARVIDHGDFKWNLSANFTANRNKVTDIDGGVTNERFITTYTLLKVGQPLGLFKTYLFDGIYQTGETIIPGSDGRIGGTKVKDYNGDGVITSADQVITGNPNPKFIYGLSTNLSYKNFDLSVFVSGTYGNDIYNVSRASFENPLGQRNLLAGVANHWTADNPNNEYASPLQGGRLPITDRFVENGSYLRCKNITLGYRLPAIKGINSARIYVSTNNLFTITKYTGYDPEVNTYAGSNTAIGVDNLVYPAARSVLGGIQVTF</sequence>
<evidence type="ECO:0000256" key="2">
    <source>
        <dbReference type="ARBA" id="ARBA00022448"/>
    </source>
</evidence>
<keyword evidence="3 7" id="KW-1134">Transmembrane beta strand</keyword>
<evidence type="ECO:0000256" key="5">
    <source>
        <dbReference type="ARBA" id="ARBA00023136"/>
    </source>
</evidence>
<dbReference type="InterPro" id="IPR023997">
    <property type="entry name" value="TonB-dep_OMP_SusC/RagA_CS"/>
</dbReference>
<feature type="domain" description="TonB-dependent receptor plug" evidence="9">
    <location>
        <begin position="123"/>
        <end position="238"/>
    </location>
</feature>
<accession>A0A1M5MVY2</accession>
<keyword evidence="11" id="KW-1185">Reference proteome</keyword>
<dbReference type="Proteomes" id="UP000184212">
    <property type="component" value="Unassembled WGS sequence"/>
</dbReference>
<dbReference type="InterPro" id="IPR036942">
    <property type="entry name" value="Beta-barrel_TonB_sf"/>
</dbReference>
<dbReference type="EMBL" id="FQWQ01000001">
    <property type="protein sequence ID" value="SHG81480.1"/>
    <property type="molecule type" value="Genomic_DNA"/>
</dbReference>
<evidence type="ECO:0000259" key="9">
    <source>
        <dbReference type="Pfam" id="PF07715"/>
    </source>
</evidence>
<keyword evidence="8" id="KW-0732">Signal</keyword>
<dbReference type="InterPro" id="IPR012910">
    <property type="entry name" value="Plug_dom"/>
</dbReference>
<dbReference type="InterPro" id="IPR037066">
    <property type="entry name" value="Plug_dom_sf"/>
</dbReference>
<dbReference type="GO" id="GO:0009279">
    <property type="term" value="C:cell outer membrane"/>
    <property type="evidence" value="ECO:0007669"/>
    <property type="project" value="UniProtKB-SubCell"/>
</dbReference>
<evidence type="ECO:0000256" key="1">
    <source>
        <dbReference type="ARBA" id="ARBA00004571"/>
    </source>
</evidence>
<protein>
    <submittedName>
        <fullName evidence="10">TonB-linked outer membrane protein, SusC/RagA family</fullName>
    </submittedName>
</protein>
<dbReference type="RefSeq" id="WP_073133208.1">
    <property type="nucleotide sequence ID" value="NZ_FQWQ01000001.1"/>
</dbReference>
<dbReference type="InterPro" id="IPR008969">
    <property type="entry name" value="CarboxyPept-like_regulatory"/>
</dbReference>
<comment type="similarity">
    <text evidence="7">Belongs to the TonB-dependent receptor family.</text>
</comment>
<dbReference type="SUPFAM" id="SSF56935">
    <property type="entry name" value="Porins"/>
    <property type="match status" value="1"/>
</dbReference>
<keyword evidence="5 7" id="KW-0472">Membrane</keyword>
<keyword evidence="2 7" id="KW-0813">Transport</keyword>
<reference evidence="10 11" key="1">
    <citation type="submission" date="2016-11" db="EMBL/GenBank/DDBJ databases">
        <authorList>
            <person name="Jaros S."/>
            <person name="Januszkiewicz K."/>
            <person name="Wedrychowicz H."/>
        </authorList>
    </citation>
    <scope>NUCLEOTIDE SEQUENCE [LARGE SCALE GENOMIC DNA]</scope>
    <source>
        <strain evidence="10 11">DSM 24574</strain>
    </source>
</reference>
<dbReference type="InterPro" id="IPR039426">
    <property type="entry name" value="TonB-dep_rcpt-like"/>
</dbReference>